<protein>
    <recommendedName>
        <fullName evidence="4">DUF4148 domain-containing protein</fullName>
    </recommendedName>
</protein>
<evidence type="ECO:0000313" key="3">
    <source>
        <dbReference type="Proteomes" id="UP001156140"/>
    </source>
</evidence>
<name>A0AA41UD90_9HYPH</name>
<feature type="signal peptide" evidence="1">
    <location>
        <begin position="1"/>
        <end position="20"/>
    </location>
</feature>
<sequence length="83" mass="8653">MNRIIALALAAGLVCTPAVAAPPSPETNWGQQVKAANQANAYPDGTNRGAYVRAQARDNEGPGYGYEIQTLAPIGNQPAPHKP</sequence>
<reference evidence="2" key="1">
    <citation type="submission" date="2022-03" db="EMBL/GenBank/DDBJ databases">
        <title>The complete genome sequence of a Methyloterrigena soli.</title>
        <authorList>
            <person name="Zi Z."/>
        </authorList>
    </citation>
    <scope>NUCLEOTIDE SEQUENCE</scope>
    <source>
        <strain evidence="2">M48</strain>
    </source>
</reference>
<dbReference type="Proteomes" id="UP001156140">
    <property type="component" value="Unassembled WGS sequence"/>
</dbReference>
<proteinExistence type="predicted"/>
<feature type="chain" id="PRO_5041460648" description="DUF4148 domain-containing protein" evidence="1">
    <location>
        <begin position="21"/>
        <end position="83"/>
    </location>
</feature>
<evidence type="ECO:0000256" key="1">
    <source>
        <dbReference type="SAM" id="SignalP"/>
    </source>
</evidence>
<gene>
    <name evidence="2" type="ORF">ML536_09435</name>
</gene>
<dbReference type="EMBL" id="JALAZD010000001">
    <property type="protein sequence ID" value="MCI0127049.1"/>
    <property type="molecule type" value="Genomic_DNA"/>
</dbReference>
<dbReference type="RefSeq" id="WP_203064552.1">
    <property type="nucleotide sequence ID" value="NZ_CP068983.1"/>
</dbReference>
<dbReference type="AlphaFoldDB" id="A0AA41UD90"/>
<organism evidence="2 3">
    <name type="scientific">Paradevosia shaoguanensis</name>
    <dbReference type="NCBI Taxonomy" id="1335043"/>
    <lineage>
        <taxon>Bacteria</taxon>
        <taxon>Pseudomonadati</taxon>
        <taxon>Pseudomonadota</taxon>
        <taxon>Alphaproteobacteria</taxon>
        <taxon>Hyphomicrobiales</taxon>
        <taxon>Devosiaceae</taxon>
        <taxon>Paradevosia</taxon>
    </lineage>
</organism>
<evidence type="ECO:0000313" key="2">
    <source>
        <dbReference type="EMBL" id="MCI0127049.1"/>
    </source>
</evidence>
<accession>A0AA41UD90</accession>
<keyword evidence="1" id="KW-0732">Signal</keyword>
<evidence type="ECO:0008006" key="4">
    <source>
        <dbReference type="Google" id="ProtNLM"/>
    </source>
</evidence>
<comment type="caution">
    <text evidence="2">The sequence shown here is derived from an EMBL/GenBank/DDBJ whole genome shotgun (WGS) entry which is preliminary data.</text>
</comment>
<keyword evidence="3" id="KW-1185">Reference proteome</keyword>